<protein>
    <submittedName>
        <fullName evidence="1">Uncharacterized protein</fullName>
    </submittedName>
</protein>
<dbReference type="EMBL" id="FXAU01000002">
    <property type="protein sequence ID" value="SMG20258.1"/>
    <property type="molecule type" value="Genomic_DNA"/>
</dbReference>
<proteinExistence type="predicted"/>
<keyword evidence="2" id="KW-1185">Reference proteome</keyword>
<sequence>MKENNTYHDDMEDLNLPDVMRVNPFAVPLEYFADLSQKINSQVQLEKLRDGAASSFTVPENYFQNLEQQILSTVKLDKQIGSHTSDGFSVPEDYFDTLSASIRVQVKFDNLLPAESFTVPTGYFDELENNIHGQVREAALRDRVQETGFSMPNGYLENLTKEIKAKTSAPQVTTPVRRLNFQKWVQYAAAACVATVLGVTSYQAIVTEDPQTVAAQAPLQQVSDAEILNYLAYSMDSNDLMYVMKSIYQPKDEEEIGKNVDKDDIEDYLKYML</sequence>
<dbReference type="Proteomes" id="UP000192980">
    <property type="component" value="Unassembled WGS sequence"/>
</dbReference>
<organism evidence="1 2">
    <name type="scientific">Sphingobacterium psychroaquaticum</name>
    <dbReference type="NCBI Taxonomy" id="561061"/>
    <lineage>
        <taxon>Bacteria</taxon>
        <taxon>Pseudomonadati</taxon>
        <taxon>Bacteroidota</taxon>
        <taxon>Sphingobacteriia</taxon>
        <taxon>Sphingobacteriales</taxon>
        <taxon>Sphingobacteriaceae</taxon>
        <taxon>Sphingobacterium</taxon>
    </lineage>
</organism>
<reference evidence="1 2" key="1">
    <citation type="submission" date="2017-04" db="EMBL/GenBank/DDBJ databases">
        <authorList>
            <person name="Afonso C.L."/>
            <person name="Miller P.J."/>
            <person name="Scott M.A."/>
            <person name="Spackman E."/>
            <person name="Goraichik I."/>
            <person name="Dimitrov K.M."/>
            <person name="Suarez D.L."/>
            <person name="Swayne D.E."/>
        </authorList>
    </citation>
    <scope>NUCLEOTIDE SEQUENCE [LARGE SCALE GENOMIC DNA]</scope>
    <source>
        <strain evidence="1 2">DSM 22418</strain>
    </source>
</reference>
<gene>
    <name evidence="1" type="ORF">SAMN05660862_1218</name>
</gene>
<dbReference type="STRING" id="561061.SAMN05660862_1218"/>
<dbReference type="OrthoDB" id="677448at2"/>
<accession>A0A1X7IYM4</accession>
<dbReference type="AlphaFoldDB" id="A0A1X7IYM4"/>
<evidence type="ECO:0000313" key="1">
    <source>
        <dbReference type="EMBL" id="SMG20258.1"/>
    </source>
</evidence>
<evidence type="ECO:0000313" key="2">
    <source>
        <dbReference type="Proteomes" id="UP000192980"/>
    </source>
</evidence>
<name>A0A1X7IYM4_9SPHI</name>
<dbReference type="RefSeq" id="WP_085472086.1">
    <property type="nucleotide sequence ID" value="NZ_FXAU01000002.1"/>
</dbReference>